<protein>
    <submittedName>
        <fullName evidence="1">Uncharacterized protein</fullName>
    </submittedName>
</protein>
<dbReference type="Proteomes" id="UP000008281">
    <property type="component" value="Unassembled WGS sequence"/>
</dbReference>
<organism evidence="2">
    <name type="scientific">Caenorhabditis remanei</name>
    <name type="common">Caenorhabditis vulgaris</name>
    <dbReference type="NCBI Taxonomy" id="31234"/>
    <lineage>
        <taxon>Eukaryota</taxon>
        <taxon>Metazoa</taxon>
        <taxon>Ecdysozoa</taxon>
        <taxon>Nematoda</taxon>
        <taxon>Chromadorea</taxon>
        <taxon>Rhabditida</taxon>
        <taxon>Rhabditina</taxon>
        <taxon>Rhabditomorpha</taxon>
        <taxon>Rhabditoidea</taxon>
        <taxon>Rhabditidae</taxon>
        <taxon>Peloderinae</taxon>
        <taxon>Caenorhabditis</taxon>
    </lineage>
</organism>
<dbReference type="EMBL" id="DS268619">
    <property type="protein sequence ID" value="EFO94527.1"/>
    <property type="molecule type" value="Genomic_DNA"/>
</dbReference>
<gene>
    <name evidence="1" type="ORF">CRE_05216</name>
</gene>
<name>E3NEB2_CAERE</name>
<evidence type="ECO:0000313" key="1">
    <source>
        <dbReference type="EMBL" id="EFO94527.1"/>
    </source>
</evidence>
<dbReference type="AlphaFoldDB" id="E3NEB2"/>
<accession>E3NEB2</accession>
<sequence>MGLLDLRTFKMLSVNLINVDKRESMTSGCYNANNDILYASIYLESNNETISSGNSRQKKPANNYKFAYGEFVIQSIYLDRIQTLLIASIISA</sequence>
<keyword evidence="2" id="KW-1185">Reference proteome</keyword>
<dbReference type="HOGENOM" id="CLU_2415386_0_0_1"/>
<reference evidence="1" key="1">
    <citation type="submission" date="2007-07" db="EMBL/GenBank/DDBJ databases">
        <title>PCAP assembly of the Caenorhabditis remanei genome.</title>
        <authorList>
            <consortium name="The Caenorhabditis remanei Sequencing Consortium"/>
            <person name="Wilson R.K."/>
        </authorList>
    </citation>
    <scope>NUCLEOTIDE SEQUENCE [LARGE SCALE GENOMIC DNA]</scope>
    <source>
        <strain evidence="1">PB4641</strain>
    </source>
</reference>
<proteinExistence type="predicted"/>
<dbReference type="InParanoid" id="E3NEB2"/>
<evidence type="ECO:0000313" key="2">
    <source>
        <dbReference type="Proteomes" id="UP000008281"/>
    </source>
</evidence>